<evidence type="ECO:0000313" key="2">
    <source>
        <dbReference type="Proteomes" id="UP001151760"/>
    </source>
</evidence>
<protein>
    <submittedName>
        <fullName evidence="1">Uncharacterized protein</fullName>
    </submittedName>
</protein>
<dbReference type="Proteomes" id="UP001151760">
    <property type="component" value="Unassembled WGS sequence"/>
</dbReference>
<gene>
    <name evidence="1" type="ORF">Tco_0728463</name>
</gene>
<accession>A0ABQ4YNV5</accession>
<proteinExistence type="predicted"/>
<sequence>MPTEFVTWINHHTWPISQSLPEVYVNEADNGSSHIYLTSPLRYRKKVNIVRQNEGPVMLQGNNWREFAEENFNQNVALLHFIEEGEDSFYVTGYYGNGCEVIGYDDIDIRNRQPRFMSRVWPLPDTEQILGVEFLRDLPANNMIRIKGNGINFDVQFTLVPLEAEDDGHGYELNKVDDRMRHHCQWPWHMDHFEEEFDCFYKPYPEIKVKEQLAIPLDFLDIHPMHMFTRTLIRHNGDEQMIRVKMERQQRSSRRNNPC</sequence>
<reference evidence="1" key="1">
    <citation type="journal article" date="2022" name="Int. J. Mol. Sci.">
        <title>Draft Genome of Tanacetum Coccineum: Genomic Comparison of Closely Related Tanacetum-Family Plants.</title>
        <authorList>
            <person name="Yamashiro T."/>
            <person name="Shiraishi A."/>
            <person name="Nakayama K."/>
            <person name="Satake H."/>
        </authorList>
    </citation>
    <scope>NUCLEOTIDE SEQUENCE</scope>
</reference>
<keyword evidence="2" id="KW-1185">Reference proteome</keyword>
<evidence type="ECO:0000313" key="1">
    <source>
        <dbReference type="EMBL" id="GJS78582.1"/>
    </source>
</evidence>
<dbReference type="EMBL" id="BQNB010010535">
    <property type="protein sequence ID" value="GJS78582.1"/>
    <property type="molecule type" value="Genomic_DNA"/>
</dbReference>
<reference evidence="1" key="2">
    <citation type="submission" date="2022-01" db="EMBL/GenBank/DDBJ databases">
        <authorList>
            <person name="Yamashiro T."/>
            <person name="Shiraishi A."/>
            <person name="Satake H."/>
            <person name="Nakayama K."/>
        </authorList>
    </citation>
    <scope>NUCLEOTIDE SEQUENCE</scope>
</reference>
<comment type="caution">
    <text evidence="1">The sequence shown here is derived from an EMBL/GenBank/DDBJ whole genome shotgun (WGS) entry which is preliminary data.</text>
</comment>
<name>A0ABQ4YNV5_9ASTR</name>
<organism evidence="1 2">
    <name type="scientific">Tanacetum coccineum</name>
    <dbReference type="NCBI Taxonomy" id="301880"/>
    <lineage>
        <taxon>Eukaryota</taxon>
        <taxon>Viridiplantae</taxon>
        <taxon>Streptophyta</taxon>
        <taxon>Embryophyta</taxon>
        <taxon>Tracheophyta</taxon>
        <taxon>Spermatophyta</taxon>
        <taxon>Magnoliopsida</taxon>
        <taxon>eudicotyledons</taxon>
        <taxon>Gunneridae</taxon>
        <taxon>Pentapetalae</taxon>
        <taxon>asterids</taxon>
        <taxon>campanulids</taxon>
        <taxon>Asterales</taxon>
        <taxon>Asteraceae</taxon>
        <taxon>Asteroideae</taxon>
        <taxon>Anthemideae</taxon>
        <taxon>Anthemidinae</taxon>
        <taxon>Tanacetum</taxon>
    </lineage>
</organism>